<feature type="domain" description="Antirepressor protein C-terminal" evidence="1">
    <location>
        <begin position="126"/>
        <end position="224"/>
    </location>
</feature>
<evidence type="ECO:0000313" key="3">
    <source>
        <dbReference type="Proteomes" id="UP000198515"/>
    </source>
</evidence>
<gene>
    <name evidence="2" type="ORF">GA0061070_10046</name>
</gene>
<dbReference type="Proteomes" id="UP000198515">
    <property type="component" value="Unassembled WGS sequence"/>
</dbReference>
<dbReference type="AlphaFoldDB" id="A0A1C4A8N9"/>
<reference evidence="3" key="1">
    <citation type="submission" date="2016-08" db="EMBL/GenBank/DDBJ databases">
        <authorList>
            <person name="Varghese N."/>
            <person name="Submissions Spin"/>
        </authorList>
    </citation>
    <scope>NUCLEOTIDE SEQUENCE [LARGE SCALE GENOMIC DNA]</scope>
    <source>
        <strain evidence="3">REICA_142</strain>
    </source>
</reference>
<name>A0A1C4A8N9_9ENTR</name>
<dbReference type="Pfam" id="PF03374">
    <property type="entry name" value="ANT"/>
    <property type="match status" value="1"/>
</dbReference>
<sequence>MMIPGENFSSQPVLATISSREIAKLTGVTHGEVKRMVKSLETAQRLSQPINEHPYEREGEIRQEFLLNKRDSLLTVSRLSPTFTAEMLDRWQEKEKLINLPDFTNPAAAARAWAEQYEKRQRAEELLALSAPKAEFFDRYVRGEESLGFRQLCKMLRVKESLFRRFLLERNIMQRVNGTLMPQQYHIDAGYLTVHGGVGENKRSWSQARFTAKGVTWVADLWAKQLSSLPVEMPRAERTELKQTEHSWF</sequence>
<protein>
    <submittedName>
        <fullName evidence="2">Phage antirepressor protein YoqD, KilAC domain</fullName>
    </submittedName>
</protein>
<proteinExistence type="predicted"/>
<organism evidence="2 3">
    <name type="scientific">Kosakonia oryziphila</name>
    <dbReference type="NCBI Taxonomy" id="1005667"/>
    <lineage>
        <taxon>Bacteria</taxon>
        <taxon>Pseudomonadati</taxon>
        <taxon>Pseudomonadota</taxon>
        <taxon>Gammaproteobacteria</taxon>
        <taxon>Enterobacterales</taxon>
        <taxon>Enterobacteriaceae</taxon>
        <taxon>Kosakonia</taxon>
    </lineage>
</organism>
<keyword evidence="3" id="KW-1185">Reference proteome</keyword>
<dbReference type="OrthoDB" id="79831at2"/>
<dbReference type="EMBL" id="FMBC01000004">
    <property type="protein sequence ID" value="SCB90861.1"/>
    <property type="molecule type" value="Genomic_DNA"/>
</dbReference>
<dbReference type="RefSeq" id="WP_090133489.1">
    <property type="nucleotide sequence ID" value="NZ_FMBC01000004.1"/>
</dbReference>
<evidence type="ECO:0000259" key="1">
    <source>
        <dbReference type="Pfam" id="PF03374"/>
    </source>
</evidence>
<dbReference type="GO" id="GO:0003677">
    <property type="term" value="F:DNA binding"/>
    <property type="evidence" value="ECO:0007669"/>
    <property type="project" value="InterPro"/>
</dbReference>
<accession>A0A1C4A8N9</accession>
<dbReference type="InterPro" id="IPR005039">
    <property type="entry name" value="Ant_C"/>
</dbReference>
<evidence type="ECO:0000313" key="2">
    <source>
        <dbReference type="EMBL" id="SCB90861.1"/>
    </source>
</evidence>